<organism evidence="4 5">
    <name type="scientific">Methylocystis hirsuta</name>
    <dbReference type="NCBI Taxonomy" id="369798"/>
    <lineage>
        <taxon>Bacteria</taxon>
        <taxon>Pseudomonadati</taxon>
        <taxon>Pseudomonadota</taxon>
        <taxon>Alphaproteobacteria</taxon>
        <taxon>Hyphomicrobiales</taxon>
        <taxon>Methylocystaceae</taxon>
        <taxon>Methylocystis</taxon>
    </lineage>
</organism>
<comment type="similarity">
    <text evidence="1">Belongs to the TrbG/VirB9 family.</text>
</comment>
<keyword evidence="2 3" id="KW-0732">Signal</keyword>
<dbReference type="NCBIfam" id="TIGR02775">
    <property type="entry name" value="TrbG_Ti"/>
    <property type="match status" value="1"/>
</dbReference>
<dbReference type="EMBL" id="QWDD01000001">
    <property type="protein sequence ID" value="RNJ50361.1"/>
    <property type="molecule type" value="Genomic_DNA"/>
</dbReference>
<dbReference type="AlphaFoldDB" id="A0A3M9XQS9"/>
<dbReference type="InterPro" id="IPR033645">
    <property type="entry name" value="VirB9/CagX/TrbG_C"/>
</dbReference>
<dbReference type="InterPro" id="IPR014142">
    <property type="entry name" value="TrbG_Ti"/>
</dbReference>
<dbReference type="Pfam" id="PF03524">
    <property type="entry name" value="CagX"/>
    <property type="match status" value="1"/>
</dbReference>
<name>A0A3M9XQS9_9HYPH</name>
<feature type="chain" id="PRO_5017976975" evidence="3">
    <location>
        <begin position="22"/>
        <end position="330"/>
    </location>
</feature>
<accession>A0A3M9XQS9</accession>
<comment type="caution">
    <text evidence="4">The sequence shown here is derived from an EMBL/GenBank/DDBJ whole genome shotgun (WGS) entry which is preliminary data.</text>
</comment>
<dbReference type="Proteomes" id="UP000268623">
    <property type="component" value="Unassembled WGS sequence"/>
</dbReference>
<evidence type="ECO:0000313" key="5">
    <source>
        <dbReference type="Proteomes" id="UP000268623"/>
    </source>
</evidence>
<sequence length="330" mass="36467">MTPIRSKRFIAALLASTSLSACMSFKPPEIAYDDIPVPAVMESDPEKPVKIVEIPRILPLPGQLKPLSKFKETPEAPDPKVRVAQANAAARVQPRRAGYINAVQIYPFTEGALYQVYASPGEITDIALQEGEQLVGSGPVAAGDTVRWIIGDTESGVGASRKTHIMIKPTRPDLMTNLVINTDRRTYHLELRSTEKTYMASVSWQYPQDELIALRRRNAAAEEVMPVDTGVDLGSLNFRYSIEGDAAPWRPLRAFDDGRKVYIEFPRGISQGEMPPLFVIGASGDSQLVNYRVRGHHMVIDRLFAAAELRFGSDGQRVVRIVRSDGRPAI</sequence>
<dbReference type="PROSITE" id="PS51257">
    <property type="entry name" value="PROKAR_LIPOPROTEIN"/>
    <property type="match status" value="1"/>
</dbReference>
<proteinExistence type="inferred from homology"/>
<dbReference type="InterPro" id="IPR010258">
    <property type="entry name" value="Conjugal_tfr_TrbG/VirB9/CagX"/>
</dbReference>
<gene>
    <name evidence="4" type="primary">trbG</name>
    <name evidence="4" type="ORF">D1O30_12935</name>
</gene>
<dbReference type="OrthoDB" id="9815808at2"/>
<dbReference type="CDD" id="cd06911">
    <property type="entry name" value="VirB9_CagX_TrbG"/>
    <property type="match status" value="1"/>
</dbReference>
<dbReference type="Gene3D" id="2.60.40.2500">
    <property type="match status" value="1"/>
</dbReference>
<reference evidence="4 5" key="1">
    <citation type="submission" date="2018-08" db="EMBL/GenBank/DDBJ databases">
        <title>Genome sequence of Methylocystis hirsuta CSC1, a methanotroph able to accumulate PHAs.</title>
        <authorList>
            <person name="Bordel S."/>
            <person name="Rodriguez E."/>
            <person name="Gancedo J."/>
            <person name="Munoz R."/>
        </authorList>
    </citation>
    <scope>NUCLEOTIDE SEQUENCE [LARGE SCALE GENOMIC DNA]</scope>
    <source>
        <strain evidence="4 5">CSC1</strain>
    </source>
</reference>
<evidence type="ECO:0000256" key="3">
    <source>
        <dbReference type="SAM" id="SignalP"/>
    </source>
</evidence>
<dbReference type="RefSeq" id="WP_123176303.1">
    <property type="nucleotide sequence ID" value="NZ_QWDD01000001.1"/>
</dbReference>
<feature type="signal peptide" evidence="3">
    <location>
        <begin position="1"/>
        <end position="21"/>
    </location>
</feature>
<evidence type="ECO:0000256" key="2">
    <source>
        <dbReference type="ARBA" id="ARBA00022729"/>
    </source>
</evidence>
<evidence type="ECO:0000256" key="1">
    <source>
        <dbReference type="ARBA" id="ARBA00006135"/>
    </source>
</evidence>
<evidence type="ECO:0000313" key="4">
    <source>
        <dbReference type="EMBL" id="RNJ50361.1"/>
    </source>
</evidence>
<keyword evidence="5" id="KW-1185">Reference proteome</keyword>
<protein>
    <submittedName>
        <fullName evidence="4">P-type conjugative transfer protein TrbG</fullName>
    </submittedName>
</protein>
<dbReference type="InterPro" id="IPR038161">
    <property type="entry name" value="VirB9/CagX/TrbG_C_sf"/>
</dbReference>